<protein>
    <submittedName>
        <fullName evidence="1">Uncharacterized protein</fullName>
    </submittedName>
</protein>
<accession>A0AAU9U8G7</accession>
<comment type="caution">
    <text evidence="1">The sequence shown here is derived from an EMBL/GenBank/DDBJ whole genome shotgun (WGS) entry which is preliminary data.</text>
</comment>
<evidence type="ECO:0000313" key="2">
    <source>
        <dbReference type="Proteomes" id="UP001153954"/>
    </source>
</evidence>
<gene>
    <name evidence="1" type="ORF">EEDITHA_LOCUS9704</name>
</gene>
<sequence length="93" mass="9991">MRQKKIGIKSSEFVDRVELAEEELTLEGESDVCTENRRRVLAGRNPTNSAVHWRHTSVGFIIGTIACAVSVAVSSAVRQCSLSNSCQLSAAAG</sequence>
<dbReference type="EMBL" id="CAKOGL010000013">
    <property type="protein sequence ID" value="CAH2094102.1"/>
    <property type="molecule type" value="Genomic_DNA"/>
</dbReference>
<dbReference type="AlphaFoldDB" id="A0AAU9U8G7"/>
<proteinExistence type="predicted"/>
<reference evidence="1" key="1">
    <citation type="submission" date="2022-03" db="EMBL/GenBank/DDBJ databases">
        <authorList>
            <person name="Tunstrom K."/>
        </authorList>
    </citation>
    <scope>NUCLEOTIDE SEQUENCE</scope>
</reference>
<evidence type="ECO:0000313" key="1">
    <source>
        <dbReference type="EMBL" id="CAH2094102.1"/>
    </source>
</evidence>
<dbReference type="Proteomes" id="UP001153954">
    <property type="component" value="Unassembled WGS sequence"/>
</dbReference>
<organism evidence="1 2">
    <name type="scientific">Euphydryas editha</name>
    <name type="common">Edith's checkerspot</name>
    <dbReference type="NCBI Taxonomy" id="104508"/>
    <lineage>
        <taxon>Eukaryota</taxon>
        <taxon>Metazoa</taxon>
        <taxon>Ecdysozoa</taxon>
        <taxon>Arthropoda</taxon>
        <taxon>Hexapoda</taxon>
        <taxon>Insecta</taxon>
        <taxon>Pterygota</taxon>
        <taxon>Neoptera</taxon>
        <taxon>Endopterygota</taxon>
        <taxon>Lepidoptera</taxon>
        <taxon>Glossata</taxon>
        <taxon>Ditrysia</taxon>
        <taxon>Papilionoidea</taxon>
        <taxon>Nymphalidae</taxon>
        <taxon>Nymphalinae</taxon>
        <taxon>Euphydryas</taxon>
    </lineage>
</organism>
<name>A0AAU9U8G7_EUPED</name>
<keyword evidence="2" id="KW-1185">Reference proteome</keyword>